<feature type="transmembrane region" description="Helical" evidence="1">
    <location>
        <begin position="187"/>
        <end position="209"/>
    </location>
</feature>
<name>A0A7W9U355_9BURK</name>
<keyword evidence="1" id="KW-0812">Transmembrane</keyword>
<comment type="caution">
    <text evidence="2">The sequence shown here is derived from an EMBL/GenBank/DDBJ whole genome shotgun (WGS) entry which is preliminary data.</text>
</comment>
<organism evidence="2 3">
    <name type="scientific">Paraburkholderia bannensis</name>
    <dbReference type="NCBI Taxonomy" id="765414"/>
    <lineage>
        <taxon>Bacteria</taxon>
        <taxon>Pseudomonadati</taxon>
        <taxon>Pseudomonadota</taxon>
        <taxon>Betaproteobacteria</taxon>
        <taxon>Burkholderiales</taxon>
        <taxon>Burkholderiaceae</taxon>
        <taxon>Paraburkholderia</taxon>
    </lineage>
</organism>
<dbReference type="AlphaFoldDB" id="A0A7W9U355"/>
<dbReference type="EMBL" id="JACHBW010000023">
    <property type="protein sequence ID" value="MBB6106148.1"/>
    <property type="molecule type" value="Genomic_DNA"/>
</dbReference>
<sequence length="229" mass="24380">MSFTKNRYMQAIVFVGGAVAGVAIMGFVLIIGASVGGYASGWFAAAAGAPLFKLTCSRSEDADSSSKGFQDYLSDLTGLRQIAADDYRSFLTTGRCRQVAQGPALNGATSSQCSDQNSSAPLNESCFGQYNDTYDDLDVFWDDGVVGRLFSYVGRIAGRNADDRYQAGVKDGVAATLAFLRGPDVNATIYGALYFSAIFVLGICATKIIEHLLSGLFRKRTDGGSDRVE</sequence>
<accession>A0A7W9U355</accession>
<protein>
    <submittedName>
        <fullName evidence="2">Uncharacterized protein</fullName>
    </submittedName>
</protein>
<keyword evidence="1" id="KW-1133">Transmembrane helix</keyword>
<gene>
    <name evidence="2" type="ORF">F4827_006019</name>
</gene>
<dbReference type="RefSeq" id="WP_183730869.1">
    <property type="nucleotide sequence ID" value="NZ_JACHBW010000023.1"/>
</dbReference>
<keyword evidence="1" id="KW-0472">Membrane</keyword>
<dbReference type="Proteomes" id="UP000571554">
    <property type="component" value="Unassembled WGS sequence"/>
</dbReference>
<keyword evidence="3" id="KW-1185">Reference proteome</keyword>
<evidence type="ECO:0000313" key="3">
    <source>
        <dbReference type="Proteomes" id="UP000571554"/>
    </source>
</evidence>
<feature type="transmembrane region" description="Helical" evidence="1">
    <location>
        <begin position="12"/>
        <end position="33"/>
    </location>
</feature>
<evidence type="ECO:0000256" key="1">
    <source>
        <dbReference type="SAM" id="Phobius"/>
    </source>
</evidence>
<evidence type="ECO:0000313" key="2">
    <source>
        <dbReference type="EMBL" id="MBB6106148.1"/>
    </source>
</evidence>
<reference evidence="2 3" key="1">
    <citation type="submission" date="2020-08" db="EMBL/GenBank/DDBJ databases">
        <title>Above-ground endophytic microbial communities from plants in different locations in the United States.</title>
        <authorList>
            <person name="Frank C."/>
        </authorList>
    </citation>
    <scope>NUCLEOTIDE SEQUENCE [LARGE SCALE GENOMIC DNA]</scope>
    <source>
        <strain evidence="2 3">WP4_2_2</strain>
    </source>
</reference>
<proteinExistence type="predicted"/>